<evidence type="ECO:0000313" key="1">
    <source>
        <dbReference type="EMBL" id="MPM15868.1"/>
    </source>
</evidence>
<dbReference type="EMBL" id="VSSQ01002513">
    <property type="protein sequence ID" value="MPM15868.1"/>
    <property type="molecule type" value="Genomic_DNA"/>
</dbReference>
<gene>
    <name evidence="1" type="ORF">SDC9_62242</name>
</gene>
<protein>
    <submittedName>
        <fullName evidence="1">Uncharacterized protein</fullName>
    </submittedName>
</protein>
<proteinExistence type="predicted"/>
<dbReference type="AlphaFoldDB" id="A0A644XJ88"/>
<organism evidence="1">
    <name type="scientific">bioreactor metagenome</name>
    <dbReference type="NCBI Taxonomy" id="1076179"/>
    <lineage>
        <taxon>unclassified sequences</taxon>
        <taxon>metagenomes</taxon>
        <taxon>ecological metagenomes</taxon>
    </lineage>
</organism>
<reference evidence="1" key="1">
    <citation type="submission" date="2019-08" db="EMBL/GenBank/DDBJ databases">
        <authorList>
            <person name="Kucharzyk K."/>
            <person name="Murdoch R.W."/>
            <person name="Higgins S."/>
            <person name="Loffler F."/>
        </authorList>
    </citation>
    <scope>NUCLEOTIDE SEQUENCE</scope>
</reference>
<name>A0A644XJ88_9ZZZZ</name>
<sequence>MAEGEEIPVRPVRFSLRQNGTSRVPSARGGGSAAAVSAAAAAAVSAAVAKVVAAEAVSAAAAQDQNDNDDEPQAGAVAIPRVKAHGFVTSLKVFEIIYAPVNQWETWPSKNFKHSRIAGGITGYV</sequence>
<accession>A0A644XJ88</accession>
<comment type="caution">
    <text evidence="1">The sequence shown here is derived from an EMBL/GenBank/DDBJ whole genome shotgun (WGS) entry which is preliminary data.</text>
</comment>